<proteinExistence type="predicted"/>
<dbReference type="EMBL" id="JACJVP010000004">
    <property type="protein sequence ID" value="MBB6669781.1"/>
    <property type="molecule type" value="Genomic_DNA"/>
</dbReference>
<name>A0A7X0RNU6_9BACL</name>
<protein>
    <submittedName>
        <fullName evidence="2">S-layer homology domain-containing protein</fullName>
    </submittedName>
</protein>
<dbReference type="Pfam" id="PF02368">
    <property type="entry name" value="Big_2"/>
    <property type="match status" value="1"/>
</dbReference>
<keyword evidence="3" id="KW-1185">Reference proteome</keyword>
<dbReference type="InterPro" id="IPR003343">
    <property type="entry name" value="Big_2"/>
</dbReference>
<dbReference type="PANTHER" id="PTHR43308:SF5">
    <property type="entry name" value="S-LAYER PROTEIN _ PEPTIDOGLYCAN ENDO-BETA-N-ACETYLGLUCOSAMINIDASE"/>
    <property type="match status" value="1"/>
</dbReference>
<dbReference type="PROSITE" id="PS51272">
    <property type="entry name" value="SLH"/>
    <property type="match status" value="3"/>
</dbReference>
<dbReference type="InterPro" id="IPR001119">
    <property type="entry name" value="SLH_dom"/>
</dbReference>
<feature type="domain" description="SLH" evidence="1">
    <location>
        <begin position="104"/>
        <end position="161"/>
    </location>
</feature>
<dbReference type="Pfam" id="PF00395">
    <property type="entry name" value="SLH"/>
    <property type="match status" value="3"/>
</dbReference>
<comment type="caution">
    <text evidence="2">The sequence shown here is derived from an EMBL/GenBank/DDBJ whole genome shotgun (WGS) entry which is preliminary data.</text>
</comment>
<dbReference type="Gene3D" id="2.60.40.1080">
    <property type="match status" value="1"/>
</dbReference>
<evidence type="ECO:0000313" key="2">
    <source>
        <dbReference type="EMBL" id="MBB6669781.1"/>
    </source>
</evidence>
<feature type="domain" description="SLH" evidence="1">
    <location>
        <begin position="162"/>
        <end position="225"/>
    </location>
</feature>
<organism evidence="2 3">
    <name type="scientific">Cohnella nanjingensis</name>
    <dbReference type="NCBI Taxonomy" id="1387779"/>
    <lineage>
        <taxon>Bacteria</taxon>
        <taxon>Bacillati</taxon>
        <taxon>Bacillota</taxon>
        <taxon>Bacilli</taxon>
        <taxon>Bacillales</taxon>
        <taxon>Paenibacillaceae</taxon>
        <taxon>Cohnella</taxon>
    </lineage>
</organism>
<gene>
    <name evidence="2" type="ORF">H7C19_03665</name>
</gene>
<evidence type="ECO:0000259" key="1">
    <source>
        <dbReference type="PROSITE" id="PS51272"/>
    </source>
</evidence>
<reference evidence="2 3" key="1">
    <citation type="submission" date="2020-08" db="EMBL/GenBank/DDBJ databases">
        <title>Cohnella phylogeny.</title>
        <authorList>
            <person name="Dunlap C."/>
        </authorList>
    </citation>
    <scope>NUCLEOTIDE SEQUENCE [LARGE SCALE GENOMIC DNA]</scope>
    <source>
        <strain evidence="2 3">DSM 28246</strain>
    </source>
</reference>
<evidence type="ECO:0000313" key="3">
    <source>
        <dbReference type="Proteomes" id="UP000547209"/>
    </source>
</evidence>
<feature type="domain" description="SLH" evidence="1">
    <location>
        <begin position="40"/>
        <end position="103"/>
    </location>
</feature>
<dbReference type="SUPFAM" id="SSF49373">
    <property type="entry name" value="Invasin/intimin cell-adhesion fragments"/>
    <property type="match status" value="1"/>
</dbReference>
<dbReference type="InterPro" id="IPR051465">
    <property type="entry name" value="Cell_Envelope_Struct_Comp"/>
</dbReference>
<sequence length="1982" mass="215173">MSMRGSRAISIVMPVVFLFSMLSTAYGKASAEVSTVEEPTSNKGFVDARNHWASDEIDKWQGYGIANGYSDGSFRPDQAISRGEFIAMISRIFGYSVTADAILNDVPGTAWYRDNLLKAISAGIIEGDGKGNYNADRPISRQEAAVILSRVFKLEVSDKTAYTRFNDASGVAEWARDAISALTEQKYVSGRPSGKFAAQEPVTRSEALKMTDNIMGELKNASGAYSGTVKGNLVVNAEEVDLNGMIIEGNLYLTPGIGGGVISLHNVTVTGNVFINGGTSIVMHNSSVQGKVIVDQLNHSASIETDENTKLSAIQLQSGASLLLKGTVGRIDVYDSSNIVAEGGSIEQLTIHSEARDSTVQLAAGVTVLRFTANAGVSVKGQGTIETADVNANGVSFEKRPNKVNLADGVTIGGNGNGSATPGADDGTNTPPLGDTFVQSRIVFGDSADETDKNLTTKGTTGVTTIDTQVGELKDAYSVRFMEGVDSEISFELSDLTLNHPATLEIEEIHTRGDDMLAYSIFVNGVETYYRTYEELSEGPNHYFVSIDADVIGNNDEIAITFRNESGSKVNFGRVWAYGDFNELLADEQVNRPMTVGLFQPVLNWNDYASDLALIRDIKATYSNFDMYELGLGFDIFYMKWSEEELKRRLDYLMNLSKDSELPIHLSINSWWSGTPDGPDGKGGKWKDIAYNQVIYDPLNIDGRGNWKLSTPNIWSNTPWLTMNNAYYNEVRANKITMLTQYISEQTAEIQANGDSIPPVVIFTENEPLYWPYYAFNNSPTAGGDFGSDVIAAAAQDGIVLNPEDGLSDEEKLWMFNNLTPYISGVADAIAEGYGYNAIVINEGAITYPDYQLVENAYSHMFPTPGFPNWDEQRADWETHMVQNIRYGAEWAGFLDSRYLDYIVARGKYADVNAERSLVLDMETLEKAYMYGADHLTLYNYRDGDQRLIDDFDGKRNEKVTVPSHDKTILSYALAGSEPLEADAGLVSFSDVMIEGLNGKYVIAPNNGNSTGGQLTFKLNNGGEPFSSGAKIQVEGRALSEYNSSNRIEVWAGASQDALTLAATLKSFSTADVDISDYIDKTASVAYVQFKLMSPGLSSKLFSWSAIWKVKAFALSNKLSGLTNDYQFSVDEMRERNLWVGYRADVERLLQTYLSKSGADATYKAIVTQYESNKYVTAYHMLNEALSQTLPAKFAVKGNGTLGKYPITMDIENKNVVVHTVLYEYSNDVKIGFTADSAAAIRLQLDGVTGAYYKAVAKGNGIYQIRTANANEPSAIQAINGRVVFEVQSQVALPKQYPAQFEASYVSGGDGFISIQAQDPAIGEYVDAVKVRLADDVTILRGSDGAPDDELIEVPLAIVNKGEMLRITMNEANEAKLIRVYYGRATGQITAIQPISIRGQLQNAFIEIDDRYRFEIGSDAIIDSPNATGTNILTARIDDIGLKPGDEVTVVYSPYTYQGSSLRALKISEVYDTLLSETFEAEDGDWTARAYSTTNVIVESLDTNYKLKVARPENSSSPGILVWKIDSPTPLSDLAIEYSGRAIMGNPDLQSVKWFISADNVGWTQVGMIEPGSDENNFSLNRGINMDLGGQTTAYIKAEIRTSTNDTWACLNDVKIKKKAGLREVDSASISVVDDAALFAGEVAPVALQARYDNGEPVASADAKIEYLIGDESLAAIEAGKIRLLRPGTTTLQAIVSIGGKAVKSNVLTLTIRSNTLSRIEASSTKEIIGKNGTAQITVAAYNEHSDAMSPSQYEVAYTSDNAGVASVSANGTIAGVSAGAATIMVTVSKDGVDLTASIPIVVAVSRTIYQSDFANQAGCASDAVCNTYDSNDTYSVSTDSFLVQADKAVYGRVEVTANTYMNAIRGYYSGIGGPDGTWPTREAATLVYKLDSQMDEFLSLDSELLVRAGVFGSKVYVYVGDSVATANTLVQEYDQGGTKTALDLTNYAKGRKTVYVKIVIGGTAFDWGGLVEIAFHELTTE</sequence>
<dbReference type="Proteomes" id="UP000547209">
    <property type="component" value="Unassembled WGS sequence"/>
</dbReference>
<accession>A0A7X0RNU6</accession>
<dbReference type="PANTHER" id="PTHR43308">
    <property type="entry name" value="OUTER MEMBRANE PROTEIN ALPHA-RELATED"/>
    <property type="match status" value="1"/>
</dbReference>
<dbReference type="InterPro" id="IPR008964">
    <property type="entry name" value="Invasin/intimin_cell_adhesion"/>
</dbReference>